<reference evidence="3 4" key="1">
    <citation type="journal article" date="2007" name="Appl. Environ. Microbiol.">
        <title>Rhizobial factors required for stem nodule maturation and maintenance in Sesbania rostrata-Azorhizobium caulinodans ORS571 symbiosis.</title>
        <authorList>
            <person name="Suzuki S."/>
            <person name="Aono T."/>
            <person name="Lee KB."/>
            <person name="Suzuki T."/>
            <person name="Liu CT."/>
            <person name="Miwa H."/>
            <person name="Wakao S."/>
            <person name="Iki T."/>
            <person name="Oyaizu H."/>
        </authorList>
    </citation>
    <scope>NUCLEOTIDE SEQUENCE [LARGE SCALE GENOMIC DNA]</scope>
    <source>
        <strain evidence="4">ATCC 43989 / DSM 5975 / JCM 20966 / LMG 6465 / NBRC 14845 / NCIMB 13405 / ORS 571</strain>
    </source>
</reference>
<keyword evidence="2" id="KW-1133">Transmembrane helix</keyword>
<dbReference type="Pfam" id="PF10805">
    <property type="entry name" value="DUF2730"/>
    <property type="match status" value="1"/>
</dbReference>
<gene>
    <name evidence="3" type="ordered locus">AZC_2139</name>
</gene>
<feature type="coiled-coil region" evidence="1">
    <location>
        <begin position="51"/>
        <end position="101"/>
    </location>
</feature>
<dbReference type="HOGENOM" id="CLU_162631_0_0_5"/>
<keyword evidence="2" id="KW-0472">Membrane</keyword>
<feature type="transmembrane region" description="Helical" evidence="2">
    <location>
        <begin position="6"/>
        <end position="24"/>
    </location>
</feature>
<reference evidence="3 4" key="6">
    <citation type="journal article" date="2011" name="Appl. Environ. Microbiol.">
        <title>Involvement of the azorhizobial chromosome partition gene (parA) in the onset of bacteroid differentiation during Sesbania rostrata stem nodule development.</title>
        <authorList>
            <person name="Liu CT."/>
            <person name="Lee KB."/>
            <person name="Wang YS."/>
            <person name="Peng MH."/>
            <person name="Lee KT."/>
            <person name="Suzuki S."/>
            <person name="Suzuki T."/>
            <person name="Oyaizu H."/>
        </authorList>
    </citation>
    <scope>NUCLEOTIDE SEQUENCE [LARGE SCALE GENOMIC DNA]</scope>
    <source>
        <strain evidence="4">ATCC 43989 / DSM 5975 / JCM 20966 / LMG 6465 / NBRC 14845 / NCIMB 13405 / ORS 571</strain>
    </source>
</reference>
<keyword evidence="4" id="KW-1185">Reference proteome</keyword>
<name>A8I7M6_AZOC5</name>
<sequence>MEPGSMANWGSLCVSLFTLGFYVWTYRSKAAADRVAALEKALGDKASTGRLAALEDRVDKVEDRTTTIEGDIRHMPSASQAQRLEIALSEVRGDLAVLNERLGPIGAISERLQEFLLEEARSRRART</sequence>
<proteinExistence type="predicted"/>
<evidence type="ECO:0000313" key="3">
    <source>
        <dbReference type="EMBL" id="BAF88137.1"/>
    </source>
</evidence>
<reference evidence="3 4" key="5">
    <citation type="journal article" date="2010" name="Appl. Environ. Microbiol.">
        <title>phrR-like gene praR of Azorhizobium caulinodans ORS571 is essential for symbiosis with Sesbania rostrata and is involved in expression of reb genes.</title>
        <authorList>
            <person name="Akiba N."/>
            <person name="Aono T."/>
            <person name="Toyazaki H."/>
            <person name="Sato S."/>
            <person name="Oyaizu H."/>
        </authorList>
    </citation>
    <scope>NUCLEOTIDE SEQUENCE [LARGE SCALE GENOMIC DNA]</scope>
    <source>
        <strain evidence="4">ATCC 43989 / DSM 5975 / JCM 20966 / LMG 6465 / NBRC 14845 / NCIMB 13405 / ORS 571</strain>
    </source>
</reference>
<protein>
    <recommendedName>
        <fullName evidence="5">DUF2730 family protein</fullName>
    </recommendedName>
</protein>
<keyword evidence="1" id="KW-0175">Coiled coil</keyword>
<reference evidence="3 4" key="4">
    <citation type="journal article" date="2009" name="Appl. Environ. Microbiol.">
        <title>Comparative genome-wide transcriptional profiling of Azorhizobium caulinodans ORS571 grown under free-living and symbiotic conditions.</title>
        <authorList>
            <person name="Tsukada S."/>
            <person name="Aono T."/>
            <person name="Akiba N."/>
            <person name="Lee KB."/>
            <person name="Liu CT."/>
            <person name="Toyazaki H."/>
            <person name="Oyaizu H."/>
        </authorList>
    </citation>
    <scope>NUCLEOTIDE SEQUENCE [LARGE SCALE GENOMIC DNA]</scope>
    <source>
        <strain evidence="4">ATCC 43989 / DSM 5975 / JCM 20966 / LMG 6465 / NBRC 14845 / NCIMB 13405 / ORS 571</strain>
    </source>
</reference>
<accession>A8I7M6</accession>
<evidence type="ECO:0000256" key="1">
    <source>
        <dbReference type="SAM" id="Coils"/>
    </source>
</evidence>
<dbReference type="Proteomes" id="UP000000270">
    <property type="component" value="Chromosome"/>
</dbReference>
<reference evidence="3 4" key="3">
    <citation type="journal article" date="2008" name="BMC Genomics">
        <title>The genome of the versatile nitrogen fixer Azorhizobium caulinodans ORS571.</title>
        <authorList>
            <person name="Lee KB."/>
            <person name="Backer P.D."/>
            <person name="Aono T."/>
            <person name="Liu CT."/>
            <person name="Suzuki S."/>
            <person name="Suzuki T."/>
            <person name="Kaneko T."/>
            <person name="Yamada M."/>
            <person name="Tabata S."/>
            <person name="Kupfer D.M."/>
            <person name="Najar F.Z."/>
            <person name="Wiley G.B."/>
            <person name="Roe B."/>
            <person name="Binnewies T.T."/>
            <person name="Ussery D.W."/>
            <person name="D'Haeze W."/>
            <person name="Herder J.D."/>
            <person name="Gevers D."/>
            <person name="Vereecke D."/>
            <person name="Holsters M."/>
            <person name="Oyaizu H."/>
        </authorList>
    </citation>
    <scope>NUCLEOTIDE SEQUENCE [LARGE SCALE GENOMIC DNA]</scope>
    <source>
        <strain evidence="4">ATCC 43989 / DSM 5975 / JCM 20966 / LMG 6465 / NBRC 14845 / NCIMB 13405 / ORS 571</strain>
    </source>
</reference>
<keyword evidence="2" id="KW-0812">Transmembrane</keyword>
<dbReference type="InterPro" id="IPR020269">
    <property type="entry name" value="Phage_Mu_Releasin"/>
</dbReference>
<dbReference type="RefSeq" id="WP_012170666.1">
    <property type="nucleotide sequence ID" value="NC_009937.1"/>
</dbReference>
<dbReference type="STRING" id="438753.AZC_2139"/>
<dbReference type="AlphaFoldDB" id="A8I7M6"/>
<evidence type="ECO:0008006" key="5">
    <source>
        <dbReference type="Google" id="ProtNLM"/>
    </source>
</evidence>
<reference evidence="4" key="2">
    <citation type="submission" date="2007-04" db="EMBL/GenBank/DDBJ databases">
        <title>Complete genome sequence of the nitrogen-fixing bacterium Azorhizobium caulinodans ORS571.</title>
        <authorList>
            <person name="Lee K.B."/>
            <person name="Backer P.D."/>
            <person name="Aono T."/>
            <person name="Liu C.T."/>
            <person name="Suzuki S."/>
            <person name="Suzuki T."/>
            <person name="Kaneko T."/>
            <person name="Yamada M."/>
            <person name="Tabata S."/>
            <person name="Kupfer D.M."/>
            <person name="Najar F.Z."/>
            <person name="Wiley G.B."/>
            <person name="Roe B."/>
            <person name="Binnewies T."/>
            <person name="Ussery D."/>
            <person name="Vereecke D."/>
            <person name="Gevers D."/>
            <person name="Holsters M."/>
            <person name="Oyaizu H."/>
        </authorList>
    </citation>
    <scope>NUCLEOTIDE SEQUENCE [LARGE SCALE GENOMIC DNA]</scope>
    <source>
        <strain evidence="4">ATCC 43989 / DSM 5975 / JCM 20966 / LMG 6465 / NBRC 14845 / NCIMB 13405 / ORS 571</strain>
    </source>
</reference>
<evidence type="ECO:0000313" key="4">
    <source>
        <dbReference type="Proteomes" id="UP000000270"/>
    </source>
</evidence>
<dbReference type="EMBL" id="AP009384">
    <property type="protein sequence ID" value="BAF88137.1"/>
    <property type="molecule type" value="Genomic_DNA"/>
</dbReference>
<dbReference type="KEGG" id="azc:AZC_2139"/>
<dbReference type="eggNOG" id="ENOG5031AZM">
    <property type="taxonomic scope" value="Bacteria"/>
</dbReference>
<evidence type="ECO:0000256" key="2">
    <source>
        <dbReference type="SAM" id="Phobius"/>
    </source>
</evidence>
<organism evidence="3 4">
    <name type="scientific">Azorhizobium caulinodans (strain ATCC 43989 / DSM 5975 / JCM 20966 / LMG 6465 / NBRC 14845 / NCIMB 13405 / ORS 571)</name>
    <dbReference type="NCBI Taxonomy" id="438753"/>
    <lineage>
        <taxon>Bacteria</taxon>
        <taxon>Pseudomonadati</taxon>
        <taxon>Pseudomonadota</taxon>
        <taxon>Alphaproteobacteria</taxon>
        <taxon>Hyphomicrobiales</taxon>
        <taxon>Xanthobacteraceae</taxon>
        <taxon>Azorhizobium</taxon>
    </lineage>
</organism>